<keyword evidence="2" id="KW-1185">Reference proteome</keyword>
<proteinExistence type="predicted"/>
<comment type="caution">
    <text evidence="1">The sequence shown here is derived from an EMBL/GenBank/DDBJ whole genome shotgun (WGS) entry which is preliminary data.</text>
</comment>
<accession>A0ABW3CS60</accession>
<gene>
    <name evidence="1" type="ORF">ACFQ1M_00225</name>
</gene>
<name>A0ABW3CS60_9FLAO</name>
<evidence type="ECO:0000313" key="2">
    <source>
        <dbReference type="Proteomes" id="UP001596978"/>
    </source>
</evidence>
<dbReference type="EMBL" id="JBHTJH010000001">
    <property type="protein sequence ID" value="MFD0860616.1"/>
    <property type="molecule type" value="Genomic_DNA"/>
</dbReference>
<sequence length="205" mass="23636">MEDQGTLICLPDISGFTRFMSEIDLELSSKVIPALLNNIIYSNEIGLKVSEIEGDAVLFYRSGSLPTLKSLIDQSKHFYTQFYHRMETLLVKFDHHEESKRIPKMLGLKIIMHYGKDVSLVPIGKRIKLIGEDVITAHRLLKNSIQIDEYLLLSEKLLSDYNEEGIEERLSWDQLKKGSDRYDHLGNVDYRYIDLTNLITPSSEN</sequence>
<dbReference type="Pfam" id="PF10851">
    <property type="entry name" value="DUF2652"/>
    <property type="match status" value="1"/>
</dbReference>
<reference evidence="2" key="1">
    <citation type="journal article" date="2019" name="Int. J. Syst. Evol. Microbiol.">
        <title>The Global Catalogue of Microorganisms (GCM) 10K type strain sequencing project: providing services to taxonomists for standard genome sequencing and annotation.</title>
        <authorList>
            <consortium name="The Broad Institute Genomics Platform"/>
            <consortium name="The Broad Institute Genome Sequencing Center for Infectious Disease"/>
            <person name="Wu L."/>
            <person name="Ma J."/>
        </authorList>
    </citation>
    <scope>NUCLEOTIDE SEQUENCE [LARGE SCALE GENOMIC DNA]</scope>
    <source>
        <strain evidence="2">CCUG 62952</strain>
    </source>
</reference>
<organism evidence="1 2">
    <name type="scientific">Sungkyunkwania multivorans</name>
    <dbReference type="NCBI Taxonomy" id="1173618"/>
    <lineage>
        <taxon>Bacteria</taxon>
        <taxon>Pseudomonadati</taxon>
        <taxon>Bacteroidota</taxon>
        <taxon>Flavobacteriia</taxon>
        <taxon>Flavobacteriales</taxon>
        <taxon>Flavobacteriaceae</taxon>
        <taxon>Sungkyunkwania</taxon>
    </lineage>
</organism>
<protein>
    <submittedName>
        <fullName evidence="1">DUF2652 domain-containing protein</fullName>
    </submittedName>
</protein>
<dbReference type="Proteomes" id="UP001596978">
    <property type="component" value="Unassembled WGS sequence"/>
</dbReference>
<dbReference type="RefSeq" id="WP_386402180.1">
    <property type="nucleotide sequence ID" value="NZ_JBHTJH010000001.1"/>
</dbReference>
<dbReference type="InterPro" id="IPR020503">
    <property type="entry name" value="Uncharacterised_Rv2561"/>
</dbReference>
<evidence type="ECO:0000313" key="1">
    <source>
        <dbReference type="EMBL" id="MFD0860616.1"/>
    </source>
</evidence>